<protein>
    <submittedName>
        <fullName evidence="1">McrBC 5-methylcytosine restriction system component</fullName>
    </submittedName>
</protein>
<name>A0ABP8DWR8_9MICO</name>
<keyword evidence="2" id="KW-1185">Reference proteome</keyword>
<accession>A0ABP8DWR8</accession>
<dbReference type="InterPro" id="IPR019292">
    <property type="entry name" value="McrC"/>
</dbReference>
<dbReference type="PANTHER" id="PTHR38733:SF1">
    <property type="entry name" value="TYPE IV METHYL-DIRECTED RESTRICTION ENZYME ECOKMCRBC"/>
    <property type="match status" value="1"/>
</dbReference>
<dbReference type="Pfam" id="PF10117">
    <property type="entry name" value="McrBC"/>
    <property type="match status" value="1"/>
</dbReference>
<dbReference type="PANTHER" id="PTHR38733">
    <property type="entry name" value="PROTEIN MCRC"/>
    <property type="match status" value="1"/>
</dbReference>
<dbReference type="EMBL" id="BAABAU010000001">
    <property type="protein sequence ID" value="GAA4264450.1"/>
    <property type="molecule type" value="Genomic_DNA"/>
</dbReference>
<evidence type="ECO:0000313" key="1">
    <source>
        <dbReference type="EMBL" id="GAA4264450.1"/>
    </source>
</evidence>
<gene>
    <name evidence="1" type="ORF">GCM10022256_00620</name>
</gene>
<dbReference type="Proteomes" id="UP001501594">
    <property type="component" value="Unassembled WGS sequence"/>
</dbReference>
<sequence length="419" mass="46048">MRRRALVMETLDLSEGRRIDALVLPRTISAALTSENIATLVPRPEADTYELSNIRKVGTIVIDGTVVRIQPKTPIRRLFALLGYARDPAALWRADDIEFDSDVDLYSAVAHAFARSSSSALAGGVLRGYVVREEALPVVRGRWRVTDQITRRAGQILPLEVVYDDYVDDIPENRALKSAAIRLLRFPNLPKSTILSLRRTLRLLDDVATLPAGSGMPGIRIDRRNVRYRGALALARLILTDSSLEHRQGSVVGSGFLVDSWTVFEDFVGAALGEALERRGGIATTQYRSWLDTAGRVSIAPDLIWEVDGRVAACIDLKYKIEHRGAYPNADLYQLVAYCTRFGLDTGHLVYAAGDSEPGIVDVVDGPTILQHALDLDAPFGDLLAQVDELAGSIARSEHRGGSSSRIAMRAPFDARVHR</sequence>
<proteinExistence type="predicted"/>
<organism evidence="1 2">
    <name type="scientific">Frondihabitans peucedani</name>
    <dbReference type="NCBI Taxonomy" id="598626"/>
    <lineage>
        <taxon>Bacteria</taxon>
        <taxon>Bacillati</taxon>
        <taxon>Actinomycetota</taxon>
        <taxon>Actinomycetes</taxon>
        <taxon>Micrococcales</taxon>
        <taxon>Microbacteriaceae</taxon>
        <taxon>Frondihabitans</taxon>
    </lineage>
</organism>
<evidence type="ECO:0000313" key="2">
    <source>
        <dbReference type="Proteomes" id="UP001501594"/>
    </source>
</evidence>
<comment type="caution">
    <text evidence="1">The sequence shown here is derived from an EMBL/GenBank/DDBJ whole genome shotgun (WGS) entry which is preliminary data.</text>
</comment>
<reference evidence="2" key="1">
    <citation type="journal article" date="2019" name="Int. J. Syst. Evol. Microbiol.">
        <title>The Global Catalogue of Microorganisms (GCM) 10K type strain sequencing project: providing services to taxonomists for standard genome sequencing and annotation.</title>
        <authorList>
            <consortium name="The Broad Institute Genomics Platform"/>
            <consortium name="The Broad Institute Genome Sequencing Center for Infectious Disease"/>
            <person name="Wu L."/>
            <person name="Ma J."/>
        </authorList>
    </citation>
    <scope>NUCLEOTIDE SEQUENCE [LARGE SCALE GENOMIC DNA]</scope>
    <source>
        <strain evidence="2">JCM 17442</strain>
    </source>
</reference>